<evidence type="ECO:0000313" key="4">
    <source>
        <dbReference type="Proteomes" id="UP000574276"/>
    </source>
</evidence>
<gene>
    <name evidence="3" type="ORF">H0486_06430</name>
</gene>
<keyword evidence="2" id="KW-0472">Membrane</keyword>
<keyword evidence="2" id="KW-1133">Transmembrane helix</keyword>
<protein>
    <submittedName>
        <fullName evidence="3">Endolytic transglycosylase MltG</fullName>
    </submittedName>
</protein>
<evidence type="ECO:0000256" key="1">
    <source>
        <dbReference type="SAM" id="MobiDB-lite"/>
    </source>
</evidence>
<dbReference type="AlphaFoldDB" id="A0A839JYP0"/>
<dbReference type="Proteomes" id="UP000574276">
    <property type="component" value="Unassembled WGS sequence"/>
</dbReference>
<name>A0A839JYP0_9FIRM</name>
<keyword evidence="2" id="KW-0812">Transmembrane</keyword>
<dbReference type="RefSeq" id="WP_228352225.1">
    <property type="nucleotide sequence ID" value="NZ_JACEGA010000001.1"/>
</dbReference>
<reference evidence="3 4" key="1">
    <citation type="submission" date="2020-07" db="EMBL/GenBank/DDBJ databases">
        <title>Characterization and genome sequencing of isolate MD1, a novel member within the family Lachnospiraceae.</title>
        <authorList>
            <person name="Rettenmaier R."/>
            <person name="Di Bello L."/>
            <person name="Zinser C."/>
            <person name="Scheitz K."/>
            <person name="Liebl W."/>
            <person name="Zverlov V."/>
        </authorList>
    </citation>
    <scope>NUCLEOTIDE SEQUENCE [LARGE SCALE GENOMIC DNA]</scope>
    <source>
        <strain evidence="3 4">MD1</strain>
    </source>
</reference>
<comment type="caution">
    <text evidence="3">The sequence shown here is derived from an EMBL/GenBank/DDBJ whole genome shotgun (WGS) entry which is preliminary data.</text>
</comment>
<dbReference type="Pfam" id="PF02618">
    <property type="entry name" value="YceG"/>
    <property type="match status" value="1"/>
</dbReference>
<feature type="transmembrane region" description="Helical" evidence="2">
    <location>
        <begin position="17"/>
        <end position="38"/>
    </location>
</feature>
<dbReference type="InterPro" id="IPR003770">
    <property type="entry name" value="MLTG-like"/>
</dbReference>
<dbReference type="EMBL" id="JACEGA010000001">
    <property type="protein sequence ID" value="MBB2182506.1"/>
    <property type="molecule type" value="Genomic_DNA"/>
</dbReference>
<organism evidence="3 4">
    <name type="scientific">Variimorphobacter saccharofermentans</name>
    <dbReference type="NCBI Taxonomy" id="2755051"/>
    <lineage>
        <taxon>Bacteria</taxon>
        <taxon>Bacillati</taxon>
        <taxon>Bacillota</taxon>
        <taxon>Clostridia</taxon>
        <taxon>Lachnospirales</taxon>
        <taxon>Lachnospiraceae</taxon>
        <taxon>Variimorphobacter</taxon>
    </lineage>
</organism>
<dbReference type="Gene3D" id="3.30.1490.480">
    <property type="entry name" value="Endolytic murein transglycosylase"/>
    <property type="match status" value="1"/>
</dbReference>
<proteinExistence type="predicted"/>
<sequence length="186" mass="21077">MATKSTTVRLTLKITSFIVKVLLNAIFYILVVIAVINLSKEAYKFTYQLYGPDPVEPAPGREIIIQINKGESTMDIASKLELNRAIKNKYSFYLKARLENKSIMPGTYQINNSMTYGEILAIITDYSASLVKEEAEATEEDTKANENTEAETSTKEEKDKEKDTKKDTKKDKDKKSDKKKEADKTE</sequence>
<evidence type="ECO:0000313" key="3">
    <source>
        <dbReference type="EMBL" id="MBB2182506.1"/>
    </source>
</evidence>
<accession>A0A839JYP0</accession>
<keyword evidence="4" id="KW-1185">Reference proteome</keyword>
<evidence type="ECO:0000256" key="2">
    <source>
        <dbReference type="SAM" id="Phobius"/>
    </source>
</evidence>
<feature type="region of interest" description="Disordered" evidence="1">
    <location>
        <begin position="133"/>
        <end position="186"/>
    </location>
</feature>